<feature type="domain" description="Nitroreductase" evidence="4">
    <location>
        <begin position="16"/>
        <end position="67"/>
    </location>
</feature>
<sequence>MSEAEGKSRVAELIRTLRATRQYSQQTASEEDIRAVLNAGRRAQSSRNTQPWYFIVVSERERLQRLAEGGMYAGHIPHAAFAIALVPNEGDQARSFDLGQAAAYMQLAAWDLGIGSCVTSMQYEDKTREALQLPANLTCQIVLSFGYPTQQEKSRPAKKGGRKPLDEIVRWQHWS</sequence>
<dbReference type="InterPro" id="IPR050627">
    <property type="entry name" value="Nitroreductase/BluB"/>
</dbReference>
<dbReference type="PANTHER" id="PTHR23026">
    <property type="entry name" value="NADPH NITROREDUCTASE"/>
    <property type="match status" value="1"/>
</dbReference>
<keyword evidence="6" id="KW-1185">Reference proteome</keyword>
<evidence type="ECO:0000259" key="4">
    <source>
        <dbReference type="Pfam" id="PF00881"/>
    </source>
</evidence>
<dbReference type="Gene3D" id="3.40.109.10">
    <property type="entry name" value="NADH Oxidase"/>
    <property type="match status" value="1"/>
</dbReference>
<dbReference type="SUPFAM" id="SSF55469">
    <property type="entry name" value="FMN-dependent nitroreductase-like"/>
    <property type="match status" value="1"/>
</dbReference>
<feature type="domain" description="Nitroreductase" evidence="4">
    <location>
        <begin position="78"/>
        <end position="147"/>
    </location>
</feature>
<dbReference type="EMBL" id="CP035758">
    <property type="protein sequence ID" value="QBD76257.1"/>
    <property type="molecule type" value="Genomic_DNA"/>
</dbReference>
<keyword evidence="2" id="KW-0288">FMN</keyword>
<dbReference type="Pfam" id="PF00881">
    <property type="entry name" value="Nitroreductase"/>
    <property type="match status" value="2"/>
</dbReference>
<evidence type="ECO:0000313" key="6">
    <source>
        <dbReference type="Proteomes" id="UP000290365"/>
    </source>
</evidence>
<dbReference type="OrthoDB" id="9812105at2"/>
<dbReference type="InterPro" id="IPR000415">
    <property type="entry name" value="Nitroreductase-like"/>
</dbReference>
<keyword evidence="3" id="KW-0560">Oxidoreductase</keyword>
<dbReference type="GO" id="GO:0016491">
    <property type="term" value="F:oxidoreductase activity"/>
    <property type="evidence" value="ECO:0007669"/>
    <property type="project" value="UniProtKB-KW"/>
</dbReference>
<evidence type="ECO:0000313" key="5">
    <source>
        <dbReference type="EMBL" id="QBD76257.1"/>
    </source>
</evidence>
<protein>
    <submittedName>
        <fullName evidence="5">Nitroreductase</fullName>
    </submittedName>
</protein>
<dbReference type="RefSeq" id="WP_129886870.1">
    <property type="nucleotide sequence ID" value="NZ_CP035758.1"/>
</dbReference>
<accession>A0A4P6JLW2</accession>
<dbReference type="KEGG" id="kbs:EPA93_09640"/>
<proteinExistence type="predicted"/>
<dbReference type="InterPro" id="IPR029479">
    <property type="entry name" value="Nitroreductase"/>
</dbReference>
<dbReference type="Proteomes" id="UP000290365">
    <property type="component" value="Chromosome"/>
</dbReference>
<reference evidence="5 6" key="1">
    <citation type="submission" date="2019-01" db="EMBL/GenBank/DDBJ databases">
        <title>Ktedonosporobacter rubrisoli SCAWS-G2.</title>
        <authorList>
            <person name="Huang Y."/>
            <person name="Yan B."/>
        </authorList>
    </citation>
    <scope>NUCLEOTIDE SEQUENCE [LARGE SCALE GENOMIC DNA]</scope>
    <source>
        <strain evidence="5 6">SCAWS-G2</strain>
    </source>
</reference>
<evidence type="ECO:0000256" key="3">
    <source>
        <dbReference type="ARBA" id="ARBA00023002"/>
    </source>
</evidence>
<evidence type="ECO:0000256" key="2">
    <source>
        <dbReference type="ARBA" id="ARBA00022643"/>
    </source>
</evidence>
<organism evidence="5 6">
    <name type="scientific">Ktedonosporobacter rubrisoli</name>
    <dbReference type="NCBI Taxonomy" id="2509675"/>
    <lineage>
        <taxon>Bacteria</taxon>
        <taxon>Bacillati</taxon>
        <taxon>Chloroflexota</taxon>
        <taxon>Ktedonobacteria</taxon>
        <taxon>Ktedonobacterales</taxon>
        <taxon>Ktedonosporobacteraceae</taxon>
        <taxon>Ktedonosporobacter</taxon>
    </lineage>
</organism>
<gene>
    <name evidence="5" type="ORF">EPA93_09640</name>
</gene>
<keyword evidence="1" id="KW-0285">Flavoprotein</keyword>
<name>A0A4P6JLW2_KTERU</name>
<dbReference type="PANTHER" id="PTHR23026:SF90">
    <property type="entry name" value="IODOTYROSINE DEIODINASE 1"/>
    <property type="match status" value="1"/>
</dbReference>
<dbReference type="AlphaFoldDB" id="A0A4P6JLW2"/>
<evidence type="ECO:0000256" key="1">
    <source>
        <dbReference type="ARBA" id="ARBA00022630"/>
    </source>
</evidence>